<dbReference type="Pfam" id="PF07963">
    <property type="entry name" value="N_methyl"/>
    <property type="match status" value="1"/>
</dbReference>
<dbReference type="PANTHER" id="PTHR30093:SF7">
    <property type="entry name" value="MSHA MAJOR PILIN SUBUNIT MSHA"/>
    <property type="match status" value="1"/>
</dbReference>
<dbReference type="EMBL" id="LT960611">
    <property type="protein sequence ID" value="SON49139.1"/>
    <property type="molecule type" value="Genomic_DNA"/>
</dbReference>
<evidence type="ECO:0000256" key="1">
    <source>
        <dbReference type="SAM" id="Phobius"/>
    </source>
</evidence>
<dbReference type="InterPro" id="IPR012902">
    <property type="entry name" value="N_methyl_site"/>
</dbReference>
<keyword evidence="1" id="KW-0472">Membrane</keyword>
<evidence type="ECO:0000313" key="2">
    <source>
        <dbReference type="EMBL" id="SON49139.1"/>
    </source>
</evidence>
<dbReference type="PROSITE" id="PS00409">
    <property type="entry name" value="PROKAR_NTER_METHYL"/>
    <property type="match status" value="1"/>
</dbReference>
<feature type="transmembrane region" description="Helical" evidence="1">
    <location>
        <begin position="7"/>
        <end position="28"/>
    </location>
</feature>
<dbReference type="RefSeq" id="WP_102521853.1">
    <property type="nucleotide sequence ID" value="NZ_LT960611.1"/>
</dbReference>
<organism evidence="2 3">
    <name type="scientific">Vibrio tapetis subsp. tapetis</name>
    <dbReference type="NCBI Taxonomy" id="1671868"/>
    <lineage>
        <taxon>Bacteria</taxon>
        <taxon>Pseudomonadati</taxon>
        <taxon>Pseudomonadota</taxon>
        <taxon>Gammaproteobacteria</taxon>
        <taxon>Vibrionales</taxon>
        <taxon>Vibrionaceae</taxon>
        <taxon>Vibrio</taxon>
    </lineage>
</organism>
<dbReference type="NCBIfam" id="TIGR02532">
    <property type="entry name" value="IV_pilin_GFxxxE"/>
    <property type="match status" value="1"/>
</dbReference>
<proteinExistence type="predicted"/>
<evidence type="ECO:0000313" key="3">
    <source>
        <dbReference type="Proteomes" id="UP000235828"/>
    </source>
</evidence>
<dbReference type="Proteomes" id="UP000235828">
    <property type="component" value="Chromosome A"/>
</dbReference>
<dbReference type="OrthoDB" id="6197717at2"/>
<name>A0A2N8ZB71_9VIBR</name>
<evidence type="ECO:0008006" key="4">
    <source>
        <dbReference type="Google" id="ProtNLM"/>
    </source>
</evidence>
<dbReference type="InterPro" id="IPR045584">
    <property type="entry name" value="Pilin-like"/>
</dbReference>
<accession>A0A2N8ZB71</accession>
<dbReference type="PANTHER" id="PTHR30093">
    <property type="entry name" value="GENERAL SECRETION PATHWAY PROTEIN G"/>
    <property type="match status" value="1"/>
</dbReference>
<dbReference type="KEGG" id="vta:A1160"/>
<dbReference type="Gene3D" id="3.30.700.10">
    <property type="entry name" value="Glycoprotein, Type 4 Pilin"/>
    <property type="match status" value="1"/>
</dbReference>
<dbReference type="AlphaFoldDB" id="A0A2N8ZB71"/>
<keyword evidence="1" id="KW-1133">Transmembrane helix</keyword>
<protein>
    <recommendedName>
        <fullName evidence="4">Methylation site containing protein</fullName>
    </recommendedName>
</protein>
<keyword evidence="1" id="KW-0812">Transmembrane</keyword>
<sequence>MYRNTKGFTLIELVVVIVILGILAVTAAPRFLNVSRDAHLARAKGAFAAFINSSQLYHSKWLTTGEPDSSLPLGGYGDGDIYPSYTGYPLAVGHIPVSGGTKLEGPDCSKIWTSLMNTDLTIRDHGSSVFPSDQDMVSWFTGDQKCYYYYTSGFGPGESLQRLNYSPFTGEAEVTESTPSS</sequence>
<gene>
    <name evidence="2" type="ORF">VTAP4600_A1160</name>
</gene>
<reference evidence="2 3" key="1">
    <citation type="submission" date="2017-10" db="EMBL/GenBank/DDBJ databases">
        <authorList>
            <person name="Banno H."/>
            <person name="Chua N.-H."/>
        </authorList>
    </citation>
    <scope>NUCLEOTIDE SEQUENCE [LARGE SCALE GENOMIC DNA]</scope>
    <source>
        <strain evidence="2">Vibrio tapetis CECT4600</strain>
    </source>
</reference>
<dbReference type="SUPFAM" id="SSF54523">
    <property type="entry name" value="Pili subunits"/>
    <property type="match status" value="1"/>
</dbReference>
<keyword evidence="3" id="KW-1185">Reference proteome</keyword>